<dbReference type="InterPro" id="IPR015102">
    <property type="entry name" value="Tscrpt_reg_HTH_FeoC"/>
</dbReference>
<sequence>MHDHARGAAQYDRHAHDAVERGDAAVGRLAAGGGGLPARPGFLVTSPLRRVLAEITSSRGEFNLDQVARTVGVSADEARAMVDYWTRKKRLSVERIGSGCPSTGCGGCTASGCPTGESGPVLLAITPRPQRD</sequence>
<evidence type="ECO:0000259" key="1">
    <source>
        <dbReference type="Pfam" id="PF09012"/>
    </source>
</evidence>
<evidence type="ECO:0000313" key="3">
    <source>
        <dbReference type="Proteomes" id="UP000267164"/>
    </source>
</evidence>
<protein>
    <recommendedName>
        <fullName evidence="1">Transcriptional regulator HTH-type FeoC domain-containing protein</fullName>
    </recommendedName>
</protein>
<dbReference type="OrthoDB" id="4328608at2"/>
<keyword evidence="3" id="KW-1185">Reference proteome</keyword>
<dbReference type="KEGG" id="nyu:D7D52_30125"/>
<dbReference type="EMBL" id="CP032568">
    <property type="protein sequence ID" value="AYF77372.1"/>
    <property type="molecule type" value="Genomic_DNA"/>
</dbReference>
<feature type="domain" description="Transcriptional regulator HTH-type FeoC" evidence="1">
    <location>
        <begin position="57"/>
        <end position="110"/>
    </location>
</feature>
<dbReference type="InterPro" id="IPR036388">
    <property type="entry name" value="WH-like_DNA-bd_sf"/>
</dbReference>
<dbReference type="Proteomes" id="UP000267164">
    <property type="component" value="Chromosome"/>
</dbReference>
<name>A0A386ZHH1_9NOCA</name>
<dbReference type="Gene3D" id="1.10.10.10">
    <property type="entry name" value="Winged helix-like DNA-binding domain superfamily/Winged helix DNA-binding domain"/>
    <property type="match status" value="1"/>
</dbReference>
<gene>
    <name evidence="2" type="ORF">D7D52_30125</name>
</gene>
<proteinExistence type="predicted"/>
<evidence type="ECO:0000313" key="2">
    <source>
        <dbReference type="EMBL" id="AYF77372.1"/>
    </source>
</evidence>
<organism evidence="2 3">
    <name type="scientific">Nocardia yunnanensis</name>
    <dbReference type="NCBI Taxonomy" id="2382165"/>
    <lineage>
        <taxon>Bacteria</taxon>
        <taxon>Bacillati</taxon>
        <taxon>Actinomycetota</taxon>
        <taxon>Actinomycetes</taxon>
        <taxon>Mycobacteriales</taxon>
        <taxon>Nocardiaceae</taxon>
        <taxon>Nocardia</taxon>
    </lineage>
</organism>
<reference evidence="2 3" key="1">
    <citation type="submission" date="2018-09" db="EMBL/GenBank/DDBJ databases">
        <title>Nocardia yunnanensis sp. nov., an actinomycete isolated from a soil sample.</title>
        <authorList>
            <person name="Zhang J."/>
        </authorList>
    </citation>
    <scope>NUCLEOTIDE SEQUENCE [LARGE SCALE GENOMIC DNA]</scope>
    <source>
        <strain evidence="2 3">CFHS0054</strain>
    </source>
</reference>
<dbReference type="AlphaFoldDB" id="A0A386ZHH1"/>
<accession>A0A386ZHH1</accession>
<dbReference type="Pfam" id="PF09012">
    <property type="entry name" value="FeoC"/>
    <property type="match status" value="1"/>
</dbReference>